<dbReference type="Proteomes" id="UP001177212">
    <property type="component" value="Unassembled WGS sequence"/>
</dbReference>
<gene>
    <name evidence="1" type="ORF">Q8W34_14640</name>
</gene>
<evidence type="ECO:0000313" key="2">
    <source>
        <dbReference type="Proteomes" id="UP001177212"/>
    </source>
</evidence>
<protein>
    <submittedName>
        <fullName evidence="1">Uncharacterized protein</fullName>
    </submittedName>
</protein>
<proteinExistence type="predicted"/>
<sequence>MQLTNAVEVYNASLDSLQSEVSIFLSELSGFFIATSSAGTFNSVMKSINPEFDILSLNAGVFQKFNTYQESFERAFKLVKKFPDDLPQSTEELKKEHVELKKRYDSYLSFAIQVKAYRKTFPGTSIDITNLPLSKSYSLFSRLFSKNKRIAHNFASQLSSLTGCNEFSDFLDLMVGLREKCSLIDVKIEQMRAVQEDKEQANVAYLEAKDTLNSYNVDLESMKWVFKIFQEPKVISALVVIDPVRATTVIDQFLKTRLLFNFLHCASIHIDLAESGGPAMGEMSSLESAESMFLRFEKVKSSSVTLGHLHNADYVSLASRYASKVSYETGVSVVGFLTSVLPEFSLNYKKDEEQSVAVEDDKPERLSLNFSDSLEGVSKSNSLLEA</sequence>
<dbReference type="RefSeq" id="WP_305472659.1">
    <property type="nucleotide sequence ID" value="NZ_JAUYVT010000014.1"/>
</dbReference>
<accession>A0ABT9FGH6</accession>
<name>A0ABT9FGH6_9GAMM</name>
<evidence type="ECO:0000313" key="1">
    <source>
        <dbReference type="EMBL" id="MDP2565882.1"/>
    </source>
</evidence>
<organism evidence="1 2">
    <name type="scientific">Pseudoalteromonas marina</name>
    <dbReference type="NCBI Taxonomy" id="267375"/>
    <lineage>
        <taxon>Bacteria</taxon>
        <taxon>Pseudomonadati</taxon>
        <taxon>Pseudomonadota</taxon>
        <taxon>Gammaproteobacteria</taxon>
        <taxon>Alteromonadales</taxon>
        <taxon>Pseudoalteromonadaceae</taxon>
        <taxon>Pseudoalteromonas</taxon>
    </lineage>
</organism>
<dbReference type="EMBL" id="JAUYVT010000014">
    <property type="protein sequence ID" value="MDP2565882.1"/>
    <property type="molecule type" value="Genomic_DNA"/>
</dbReference>
<keyword evidence="2" id="KW-1185">Reference proteome</keyword>
<reference evidence="1" key="1">
    <citation type="submission" date="2023-07" db="EMBL/GenBank/DDBJ databases">
        <title>Genome content predicts the carbon catabolic preferences of heterotrophic bacteria.</title>
        <authorList>
            <person name="Gralka M."/>
        </authorList>
    </citation>
    <scope>NUCLEOTIDE SEQUENCE</scope>
    <source>
        <strain evidence="1">4G09</strain>
    </source>
</reference>
<comment type="caution">
    <text evidence="1">The sequence shown here is derived from an EMBL/GenBank/DDBJ whole genome shotgun (WGS) entry which is preliminary data.</text>
</comment>